<evidence type="ECO:0000313" key="3">
    <source>
        <dbReference type="EMBL" id="APW35897.1"/>
    </source>
</evidence>
<reference evidence="3 4" key="1">
    <citation type="submission" date="2017-01" db="EMBL/GenBank/DDBJ databases">
        <authorList>
            <person name="Mah S.A."/>
            <person name="Swanson W.J."/>
            <person name="Moy G.W."/>
            <person name="Vacquier V.D."/>
        </authorList>
    </citation>
    <scope>NUCLEOTIDE SEQUENCE [LARGE SCALE GENOMIC DNA]</scope>
    <source>
        <strain evidence="3 4">DCY110</strain>
    </source>
</reference>
<dbReference type="PANTHER" id="PTHR42977:SF3">
    <property type="entry name" value="AB HYDROLASE-1 DOMAIN-CONTAINING PROTEIN"/>
    <property type="match status" value="1"/>
</dbReference>
<protein>
    <submittedName>
        <fullName evidence="3">Alpha/beta hydrolase</fullName>
    </submittedName>
</protein>
<dbReference type="InterPro" id="IPR029058">
    <property type="entry name" value="AB_hydrolase_fold"/>
</dbReference>
<dbReference type="OrthoDB" id="9802676at2"/>
<keyword evidence="4" id="KW-1185">Reference proteome</keyword>
<dbReference type="PANTHER" id="PTHR42977">
    <property type="entry name" value="HYDROLASE-RELATED"/>
    <property type="match status" value="1"/>
</dbReference>
<dbReference type="SUPFAM" id="SSF53474">
    <property type="entry name" value="alpha/beta-Hydrolases"/>
    <property type="match status" value="1"/>
</dbReference>
<feature type="domain" description="AB hydrolase-1" evidence="2">
    <location>
        <begin position="33"/>
        <end position="274"/>
    </location>
</feature>
<dbReference type="InterPro" id="IPR000073">
    <property type="entry name" value="AB_hydrolase_1"/>
</dbReference>
<dbReference type="RefSeq" id="WP_076195724.1">
    <property type="nucleotide sequence ID" value="NZ_CP019236.1"/>
</dbReference>
<gene>
    <name evidence="3" type="ORF">RD110_00625</name>
</gene>
<dbReference type="Pfam" id="PF00561">
    <property type="entry name" value="Abhydrolase_1"/>
    <property type="match status" value="1"/>
</dbReference>
<dbReference type="EMBL" id="CP019236">
    <property type="protein sequence ID" value="APW35897.1"/>
    <property type="molecule type" value="Genomic_DNA"/>
</dbReference>
<evidence type="ECO:0000259" key="2">
    <source>
        <dbReference type="Pfam" id="PF00561"/>
    </source>
</evidence>
<dbReference type="Gene3D" id="3.40.50.1820">
    <property type="entry name" value="alpha/beta hydrolase"/>
    <property type="match status" value="1"/>
</dbReference>
<dbReference type="InterPro" id="IPR051340">
    <property type="entry name" value="Haloalkane_dehalogenase"/>
</dbReference>
<dbReference type="KEGG" id="rhy:RD110_00625"/>
<proteinExistence type="predicted"/>
<organism evidence="3 4">
    <name type="scientific">Rhodoferax koreensis</name>
    <dbReference type="NCBI Taxonomy" id="1842727"/>
    <lineage>
        <taxon>Bacteria</taxon>
        <taxon>Pseudomonadati</taxon>
        <taxon>Pseudomonadota</taxon>
        <taxon>Betaproteobacteria</taxon>
        <taxon>Burkholderiales</taxon>
        <taxon>Comamonadaceae</taxon>
        <taxon>Rhodoferax</taxon>
    </lineage>
</organism>
<accession>A0A1P8JQ50</accession>
<evidence type="ECO:0000256" key="1">
    <source>
        <dbReference type="ARBA" id="ARBA00022801"/>
    </source>
</evidence>
<name>A0A1P8JQ50_9BURK</name>
<keyword evidence="1 3" id="KW-0378">Hydrolase</keyword>
<dbReference type="STRING" id="1842727.RD110_00625"/>
<dbReference type="AlphaFoldDB" id="A0A1P8JQ50"/>
<sequence length="286" mass="31865">MSASTASILVEHHHVDVKGLSMFYRAAGHPASPVIVLLHGFPSSSHMFRDLIPLLADRFRVVAPDYVGFGHSAAPTVDEFTYSFDALAMQVGALLDRIGVTDAIYYMHDYGGPIGLRLATAHPERVRGLVVQNANAYMEGLTPAVAGVFMPLWEKGDETGARQMLLAETTRMQYVAGARQPTLLNPDAWVMDQALLDRAGSAERQMALFRDYRHNVPLFDVWQAYFRRHQPKTLVAWGRGDPFFGVPGAEAFRRDLQDVRVELLDSGHFALEEDAPRVAELIRQTF</sequence>
<dbReference type="GO" id="GO:0004301">
    <property type="term" value="F:epoxide hydrolase activity"/>
    <property type="evidence" value="ECO:0007669"/>
    <property type="project" value="TreeGrafter"/>
</dbReference>
<dbReference type="PRINTS" id="PR00412">
    <property type="entry name" value="EPOXHYDRLASE"/>
</dbReference>
<dbReference type="InterPro" id="IPR000639">
    <property type="entry name" value="Epox_hydrolase-like"/>
</dbReference>
<evidence type="ECO:0000313" key="4">
    <source>
        <dbReference type="Proteomes" id="UP000186609"/>
    </source>
</evidence>
<dbReference type="PRINTS" id="PR00111">
    <property type="entry name" value="ABHYDROLASE"/>
</dbReference>
<dbReference type="Proteomes" id="UP000186609">
    <property type="component" value="Chromosome"/>
</dbReference>